<dbReference type="OrthoDB" id="214150at2"/>
<organism evidence="2 3">
    <name type="scientific">Croceibacterium salegens</name>
    <dbReference type="NCBI Taxonomy" id="1737568"/>
    <lineage>
        <taxon>Bacteria</taxon>
        <taxon>Pseudomonadati</taxon>
        <taxon>Pseudomonadota</taxon>
        <taxon>Alphaproteobacteria</taxon>
        <taxon>Sphingomonadales</taxon>
        <taxon>Erythrobacteraceae</taxon>
        <taxon>Croceibacterium</taxon>
    </lineage>
</organism>
<keyword evidence="3" id="KW-1185">Reference proteome</keyword>
<dbReference type="Pfam" id="PF13376">
    <property type="entry name" value="OmdA"/>
    <property type="match status" value="1"/>
</dbReference>
<dbReference type="Gene3D" id="3.90.1150.200">
    <property type="match status" value="1"/>
</dbReference>
<sequence>MARDPRIDAYIDKAGDFAQPVLRHFRELVHATVDGAGEAVKWGMPHFTHKGKNIAGMAAFKAHCAVMIHGAGRQSDNDGMGQFGKISSLDDLPADAELAAKLVAARTRIDESGSAVKRPSNPKPKTDIAVPQDFAAALRDNPAAQATFDGFPPSQRREYLEWVTEAKQDATRAKRLATAVEWMAEGKRRNWKYER</sequence>
<dbReference type="Pfam" id="PF08818">
    <property type="entry name" value="DUF1801"/>
    <property type="match status" value="1"/>
</dbReference>
<proteinExistence type="predicted"/>
<protein>
    <recommendedName>
        <fullName evidence="1">YdhG-like domain-containing protein</fullName>
    </recommendedName>
</protein>
<dbReference type="InterPro" id="IPR014922">
    <property type="entry name" value="YdhG-like"/>
</dbReference>
<gene>
    <name evidence="2" type="ORF">GRI89_03965</name>
</gene>
<evidence type="ECO:0000313" key="2">
    <source>
        <dbReference type="EMBL" id="MXO58697.1"/>
    </source>
</evidence>
<accession>A0A6I4SUC5</accession>
<comment type="caution">
    <text evidence="2">The sequence shown here is derived from an EMBL/GenBank/DDBJ whole genome shotgun (WGS) entry which is preliminary data.</text>
</comment>
<name>A0A6I4SUC5_9SPHN</name>
<reference evidence="2 3" key="1">
    <citation type="submission" date="2019-12" db="EMBL/GenBank/DDBJ databases">
        <title>Genomic-based taxomic classification of the family Erythrobacteraceae.</title>
        <authorList>
            <person name="Xu L."/>
        </authorList>
    </citation>
    <scope>NUCLEOTIDE SEQUENCE [LARGE SCALE GENOMIC DNA]</scope>
    <source>
        <strain evidence="2 3">MCCC 1K01500</strain>
    </source>
</reference>
<evidence type="ECO:0000259" key="1">
    <source>
        <dbReference type="Pfam" id="PF08818"/>
    </source>
</evidence>
<dbReference type="SUPFAM" id="SSF159888">
    <property type="entry name" value="YdhG-like"/>
    <property type="match status" value="1"/>
</dbReference>
<feature type="domain" description="YdhG-like" evidence="1">
    <location>
        <begin position="19"/>
        <end position="103"/>
    </location>
</feature>
<dbReference type="Proteomes" id="UP000433652">
    <property type="component" value="Unassembled WGS sequence"/>
</dbReference>
<dbReference type="EMBL" id="WTYM01000030">
    <property type="protein sequence ID" value="MXO58697.1"/>
    <property type="molecule type" value="Genomic_DNA"/>
</dbReference>
<dbReference type="AlphaFoldDB" id="A0A6I4SUC5"/>
<evidence type="ECO:0000313" key="3">
    <source>
        <dbReference type="Proteomes" id="UP000433652"/>
    </source>
</evidence>
<dbReference type="RefSeq" id="WP_159792417.1">
    <property type="nucleotide sequence ID" value="NZ_WTYM01000030.1"/>
</dbReference>